<gene>
    <name evidence="4" type="ORF">GCM10009849_33140</name>
</gene>
<sequence>MDAPPQDQEAPGTTAETTPQPDHGEQTYEGHGRLRGKAALITGGDSGIGRAVGIAFAREGADVAFTFQPTEKDDADAAVREIEAAGRTAVAIEGDLRDEDFSASLPQQVREKLGRLDVIVLNAAYQQARDGVDTVSTEEFDRVLRTNLYSQFWILRSALPPPRVGSVDHHHQLDPVGAALGGAVRLRHDQGGSGSASEGIGTPARPAGHPHQRGGSGARLDPPHPVHRLA</sequence>
<evidence type="ECO:0000256" key="2">
    <source>
        <dbReference type="ARBA" id="ARBA00023002"/>
    </source>
</evidence>
<dbReference type="Proteomes" id="UP001500432">
    <property type="component" value="Unassembled WGS sequence"/>
</dbReference>
<feature type="region of interest" description="Disordered" evidence="3">
    <location>
        <begin position="186"/>
        <end position="230"/>
    </location>
</feature>
<dbReference type="InterPro" id="IPR036291">
    <property type="entry name" value="NAD(P)-bd_dom_sf"/>
</dbReference>
<evidence type="ECO:0000256" key="1">
    <source>
        <dbReference type="ARBA" id="ARBA00006484"/>
    </source>
</evidence>
<feature type="compositionally biased region" description="Basic and acidic residues" evidence="3">
    <location>
        <begin position="22"/>
        <end position="32"/>
    </location>
</feature>
<name>A0ABP5NX45_9MICC</name>
<keyword evidence="5" id="KW-1185">Reference proteome</keyword>
<comment type="caution">
    <text evidence="4">The sequence shown here is derived from an EMBL/GenBank/DDBJ whole genome shotgun (WGS) entry which is preliminary data.</text>
</comment>
<dbReference type="Gene3D" id="3.40.50.720">
    <property type="entry name" value="NAD(P)-binding Rossmann-like Domain"/>
    <property type="match status" value="1"/>
</dbReference>
<keyword evidence="2" id="KW-0560">Oxidoreductase</keyword>
<evidence type="ECO:0008006" key="6">
    <source>
        <dbReference type="Google" id="ProtNLM"/>
    </source>
</evidence>
<comment type="similarity">
    <text evidence="1">Belongs to the short-chain dehydrogenases/reductases (SDR) family.</text>
</comment>
<evidence type="ECO:0000256" key="3">
    <source>
        <dbReference type="SAM" id="MobiDB-lite"/>
    </source>
</evidence>
<feature type="region of interest" description="Disordered" evidence="3">
    <location>
        <begin position="1"/>
        <end position="32"/>
    </location>
</feature>
<reference evidence="5" key="1">
    <citation type="journal article" date="2019" name="Int. J. Syst. Evol. Microbiol.">
        <title>The Global Catalogue of Microorganisms (GCM) 10K type strain sequencing project: providing services to taxonomists for standard genome sequencing and annotation.</title>
        <authorList>
            <consortium name="The Broad Institute Genomics Platform"/>
            <consortium name="The Broad Institute Genome Sequencing Center for Infectious Disease"/>
            <person name="Wu L."/>
            <person name="Ma J."/>
        </authorList>
    </citation>
    <scope>NUCLEOTIDE SEQUENCE [LARGE SCALE GENOMIC DNA]</scope>
    <source>
        <strain evidence="5">JCM 16034</strain>
    </source>
</reference>
<dbReference type="PRINTS" id="PR00081">
    <property type="entry name" value="GDHRDH"/>
</dbReference>
<evidence type="ECO:0000313" key="5">
    <source>
        <dbReference type="Proteomes" id="UP001500432"/>
    </source>
</evidence>
<dbReference type="Pfam" id="PF00106">
    <property type="entry name" value="adh_short"/>
    <property type="match status" value="1"/>
</dbReference>
<dbReference type="PANTHER" id="PTHR48107:SF16">
    <property type="entry name" value="NADPH-DEPENDENT ALDEHYDE REDUCTASE 1, CHLOROPLASTIC"/>
    <property type="match status" value="1"/>
</dbReference>
<accession>A0ABP5NX45</accession>
<organism evidence="4 5">
    <name type="scientific">Sinomonas flava</name>
    <dbReference type="NCBI Taxonomy" id="496857"/>
    <lineage>
        <taxon>Bacteria</taxon>
        <taxon>Bacillati</taxon>
        <taxon>Actinomycetota</taxon>
        <taxon>Actinomycetes</taxon>
        <taxon>Micrococcales</taxon>
        <taxon>Micrococcaceae</taxon>
        <taxon>Sinomonas</taxon>
    </lineage>
</organism>
<protein>
    <recommendedName>
        <fullName evidence="6">Short chain dehydrogenase</fullName>
    </recommendedName>
</protein>
<dbReference type="EMBL" id="BAAAQW010000012">
    <property type="protein sequence ID" value="GAA2202898.1"/>
    <property type="molecule type" value="Genomic_DNA"/>
</dbReference>
<evidence type="ECO:0000313" key="4">
    <source>
        <dbReference type="EMBL" id="GAA2202898.1"/>
    </source>
</evidence>
<dbReference type="InterPro" id="IPR002347">
    <property type="entry name" value="SDR_fam"/>
</dbReference>
<dbReference type="SUPFAM" id="SSF51735">
    <property type="entry name" value="NAD(P)-binding Rossmann-fold domains"/>
    <property type="match status" value="1"/>
</dbReference>
<proteinExistence type="inferred from homology"/>
<dbReference type="PANTHER" id="PTHR48107">
    <property type="entry name" value="NADPH-DEPENDENT ALDEHYDE REDUCTASE-LIKE PROTEIN, CHLOROPLASTIC-RELATED"/>
    <property type="match status" value="1"/>
</dbReference>